<dbReference type="RefSeq" id="XP_026745108.1">
    <property type="nucleotide sequence ID" value="XM_026889307.1"/>
</dbReference>
<proteinExistence type="predicted"/>
<dbReference type="Gene3D" id="2.10.25.10">
    <property type="entry name" value="Laminin"/>
    <property type="match status" value="1"/>
</dbReference>
<sequence length="99" mass="10882">MKFTLALFVLALVAMAYGKPQSGRGCIYVMGRCFRECEVGTHAYTTGCGFKTPEPTCAEPNPQPETHKICDYSACYCDEGTVRDPVTKQCVALENCTKQ</sequence>
<gene>
    <name evidence="3" type="primary">LOC113506459</name>
</gene>
<dbReference type="OrthoDB" id="8113025at2759"/>
<dbReference type="AlphaFoldDB" id="A0A7E5WW84"/>
<dbReference type="KEGG" id="tnl:113506459"/>
<evidence type="ECO:0000313" key="2">
    <source>
        <dbReference type="Proteomes" id="UP000322000"/>
    </source>
</evidence>
<reference evidence="3" key="1">
    <citation type="submission" date="2025-08" db="UniProtKB">
        <authorList>
            <consortium name="RefSeq"/>
        </authorList>
    </citation>
    <scope>IDENTIFICATION</scope>
</reference>
<protein>
    <submittedName>
        <fullName evidence="3">Uncharacterized protein LOC113506459</fullName>
    </submittedName>
</protein>
<evidence type="ECO:0000313" key="3">
    <source>
        <dbReference type="RefSeq" id="XP_026745108.1"/>
    </source>
</evidence>
<name>A0A7E5WW84_TRINI</name>
<accession>A0A7E5WW84</accession>
<evidence type="ECO:0000256" key="1">
    <source>
        <dbReference type="SAM" id="SignalP"/>
    </source>
</evidence>
<dbReference type="CDD" id="cd19941">
    <property type="entry name" value="TIL"/>
    <property type="match status" value="1"/>
</dbReference>
<dbReference type="GeneID" id="113506459"/>
<keyword evidence="2" id="KW-1185">Reference proteome</keyword>
<dbReference type="Proteomes" id="UP000322000">
    <property type="component" value="Chromosome 16"/>
</dbReference>
<organism evidence="2 3">
    <name type="scientific">Trichoplusia ni</name>
    <name type="common">Cabbage looper</name>
    <dbReference type="NCBI Taxonomy" id="7111"/>
    <lineage>
        <taxon>Eukaryota</taxon>
        <taxon>Metazoa</taxon>
        <taxon>Ecdysozoa</taxon>
        <taxon>Arthropoda</taxon>
        <taxon>Hexapoda</taxon>
        <taxon>Insecta</taxon>
        <taxon>Pterygota</taxon>
        <taxon>Neoptera</taxon>
        <taxon>Endopterygota</taxon>
        <taxon>Lepidoptera</taxon>
        <taxon>Glossata</taxon>
        <taxon>Ditrysia</taxon>
        <taxon>Noctuoidea</taxon>
        <taxon>Noctuidae</taxon>
        <taxon>Plusiinae</taxon>
        <taxon>Trichoplusia</taxon>
    </lineage>
</organism>
<feature type="chain" id="PRO_5028900149" evidence="1">
    <location>
        <begin position="19"/>
        <end position="99"/>
    </location>
</feature>
<feature type="signal peptide" evidence="1">
    <location>
        <begin position="1"/>
        <end position="18"/>
    </location>
</feature>
<dbReference type="InParanoid" id="A0A7E5WW84"/>
<keyword evidence="1" id="KW-0732">Signal</keyword>